<reference evidence="3" key="1">
    <citation type="journal article" date="2022" name="Microorganisms">
        <title>Beyond the ABCs#Discovery of Three New Plasmid Types in Rhodobacterales (RepQ, RepY, RepW).</title>
        <authorList>
            <person name="Freese H.M."/>
            <person name="Ringel V."/>
            <person name="Overmann J."/>
            <person name="Petersen J."/>
        </authorList>
    </citation>
    <scope>NUCLEOTIDE SEQUENCE [LARGE SCALE GENOMIC DNA]</scope>
    <source>
        <strain evidence="3">DSM 109990</strain>
    </source>
</reference>
<organism evidence="2 3">
    <name type="scientific">Sulfitobacter dubius</name>
    <dbReference type="NCBI Taxonomy" id="218673"/>
    <lineage>
        <taxon>Bacteria</taxon>
        <taxon>Pseudomonadati</taxon>
        <taxon>Pseudomonadota</taxon>
        <taxon>Alphaproteobacteria</taxon>
        <taxon>Rhodobacterales</taxon>
        <taxon>Roseobacteraceae</taxon>
        <taxon>Sulfitobacter</taxon>
    </lineage>
</organism>
<gene>
    <name evidence="2" type="ORF">DSM109990_02780</name>
</gene>
<dbReference type="EMBL" id="CP085144">
    <property type="protein sequence ID" value="UOA15933.1"/>
    <property type="molecule type" value="Genomic_DNA"/>
</dbReference>
<evidence type="ECO:0000313" key="2">
    <source>
        <dbReference type="EMBL" id="UOA15933.1"/>
    </source>
</evidence>
<evidence type="ECO:0008006" key="4">
    <source>
        <dbReference type="Google" id="ProtNLM"/>
    </source>
</evidence>
<evidence type="ECO:0000313" key="3">
    <source>
        <dbReference type="Proteomes" id="UP000831019"/>
    </source>
</evidence>
<accession>A0ABY3ZMU0</accession>
<evidence type="ECO:0000256" key="1">
    <source>
        <dbReference type="SAM" id="MobiDB-lite"/>
    </source>
</evidence>
<protein>
    <recommendedName>
        <fullName evidence="4">DUF2946 domain-containing protein</fullName>
    </recommendedName>
</protein>
<feature type="region of interest" description="Disordered" evidence="1">
    <location>
        <begin position="1"/>
        <end position="30"/>
    </location>
</feature>
<name>A0ABY3ZMU0_9RHOB</name>
<proteinExistence type="predicted"/>
<keyword evidence="3" id="KW-1185">Reference proteome</keyword>
<sequence length="170" mass="17880">MSTISFRRLTKPTLLPQDPPRSTPPYDNTSQIAPRYSLAQPFALSRPMSAASRISSLRVTLTLLLVLAFASLPFAHRSTAQTQQDPAFIAFIQAGGTLSDLCDGPLDGQGHAALDCEACRIVSALMLPTLANVLLPAEKMGIAAPRAARALGAPRSPAGAPPPVRGPPFV</sequence>
<dbReference type="Proteomes" id="UP000831019">
    <property type="component" value="Chromosome"/>
</dbReference>
<dbReference type="RefSeq" id="WP_243261400.1">
    <property type="nucleotide sequence ID" value="NZ_CP085144.1"/>
</dbReference>